<evidence type="ECO:0000256" key="1">
    <source>
        <dbReference type="ARBA" id="ARBA00012528"/>
    </source>
</evidence>
<dbReference type="Gene3D" id="3.30.70.270">
    <property type="match status" value="1"/>
</dbReference>
<dbReference type="InterPro" id="IPR029787">
    <property type="entry name" value="Nucleotide_cyclase"/>
</dbReference>
<name>A0A0S4R275_CAMHY</name>
<dbReference type="GO" id="GO:0043709">
    <property type="term" value="P:cell adhesion involved in single-species biofilm formation"/>
    <property type="evidence" value="ECO:0007669"/>
    <property type="project" value="TreeGrafter"/>
</dbReference>
<dbReference type="Proteomes" id="UP000052237">
    <property type="component" value="Unassembled WGS sequence"/>
</dbReference>
<dbReference type="SUPFAM" id="SSF55073">
    <property type="entry name" value="Nucleotide cyclase"/>
    <property type="match status" value="1"/>
</dbReference>
<evidence type="ECO:0000256" key="2">
    <source>
        <dbReference type="ARBA" id="ARBA00034247"/>
    </source>
</evidence>
<dbReference type="RefSeq" id="WP_059425164.1">
    <property type="nucleotide sequence ID" value="NZ_FAUU01000003.1"/>
</dbReference>
<dbReference type="SMART" id="SM00448">
    <property type="entry name" value="REC"/>
    <property type="match status" value="2"/>
</dbReference>
<comment type="catalytic activity">
    <reaction evidence="2">
        <text>2 GTP = 3',3'-c-di-GMP + 2 diphosphate</text>
        <dbReference type="Rhea" id="RHEA:24898"/>
        <dbReference type="ChEBI" id="CHEBI:33019"/>
        <dbReference type="ChEBI" id="CHEBI:37565"/>
        <dbReference type="ChEBI" id="CHEBI:58805"/>
        <dbReference type="EC" id="2.7.7.65"/>
    </reaction>
</comment>
<dbReference type="EMBL" id="FAVB01000001">
    <property type="protein sequence ID" value="CUU74405.1"/>
    <property type="molecule type" value="Genomic_DNA"/>
</dbReference>
<dbReference type="SUPFAM" id="SSF52172">
    <property type="entry name" value="CheY-like"/>
    <property type="match status" value="2"/>
</dbReference>
<feature type="modified residue" description="4-aspartylphosphate" evidence="3">
    <location>
        <position position="176"/>
    </location>
</feature>
<evidence type="ECO:0000259" key="4">
    <source>
        <dbReference type="PROSITE" id="PS50110"/>
    </source>
</evidence>
<dbReference type="AlphaFoldDB" id="A0A0S4R275"/>
<dbReference type="PANTHER" id="PTHR45138">
    <property type="entry name" value="REGULATORY COMPONENTS OF SENSORY TRANSDUCTION SYSTEM"/>
    <property type="match status" value="1"/>
</dbReference>
<dbReference type="Gene3D" id="3.40.50.2300">
    <property type="match status" value="2"/>
</dbReference>
<dbReference type="InterPro" id="IPR050469">
    <property type="entry name" value="Diguanylate_Cyclase"/>
</dbReference>
<dbReference type="InterPro" id="IPR000160">
    <property type="entry name" value="GGDEF_dom"/>
</dbReference>
<organism evidence="6 7">
    <name type="scientific">Campylobacter hyointestinalis subsp. hyointestinalis</name>
    <dbReference type="NCBI Taxonomy" id="91352"/>
    <lineage>
        <taxon>Bacteria</taxon>
        <taxon>Pseudomonadati</taxon>
        <taxon>Campylobacterota</taxon>
        <taxon>Epsilonproteobacteria</taxon>
        <taxon>Campylobacterales</taxon>
        <taxon>Campylobacteraceae</taxon>
        <taxon>Campylobacter</taxon>
    </lineage>
</organism>
<gene>
    <name evidence="6" type="primary">pleD_1</name>
    <name evidence="6" type="ORF">ERS686654_00604</name>
</gene>
<dbReference type="InterPro" id="IPR043128">
    <property type="entry name" value="Rev_trsase/Diguanyl_cyclase"/>
</dbReference>
<dbReference type="PANTHER" id="PTHR45138:SF9">
    <property type="entry name" value="DIGUANYLATE CYCLASE DGCM-RELATED"/>
    <property type="match status" value="1"/>
</dbReference>
<protein>
    <recommendedName>
        <fullName evidence="1">diguanylate cyclase</fullName>
        <ecNumber evidence="1">2.7.7.65</ecNumber>
    </recommendedName>
</protein>
<evidence type="ECO:0000313" key="7">
    <source>
        <dbReference type="Proteomes" id="UP000052237"/>
    </source>
</evidence>
<keyword evidence="7" id="KW-1185">Reference proteome</keyword>
<comment type="caution">
    <text evidence="6">The sequence shown here is derived from an EMBL/GenBank/DDBJ whole genome shotgun (WGS) entry which is preliminary data.</text>
</comment>
<accession>A0A0S4R275</accession>
<evidence type="ECO:0000259" key="5">
    <source>
        <dbReference type="PROSITE" id="PS50887"/>
    </source>
</evidence>
<dbReference type="SMART" id="SM00267">
    <property type="entry name" value="GGDEF"/>
    <property type="match status" value="1"/>
</dbReference>
<dbReference type="NCBIfam" id="TIGR00254">
    <property type="entry name" value="GGDEF"/>
    <property type="match status" value="1"/>
</dbReference>
<evidence type="ECO:0000313" key="6">
    <source>
        <dbReference type="EMBL" id="CUU74405.1"/>
    </source>
</evidence>
<evidence type="ECO:0000256" key="3">
    <source>
        <dbReference type="PROSITE-ProRule" id="PRU00169"/>
    </source>
</evidence>
<dbReference type="Pfam" id="PF00072">
    <property type="entry name" value="Response_reg"/>
    <property type="match status" value="2"/>
</dbReference>
<feature type="domain" description="Response regulatory" evidence="4">
    <location>
        <begin position="4"/>
        <end position="118"/>
    </location>
</feature>
<dbReference type="InterPro" id="IPR001789">
    <property type="entry name" value="Sig_transdc_resp-reg_receiver"/>
</dbReference>
<feature type="domain" description="GGDEF" evidence="5">
    <location>
        <begin position="285"/>
        <end position="415"/>
    </location>
</feature>
<dbReference type="GO" id="GO:1902201">
    <property type="term" value="P:negative regulation of bacterial-type flagellum-dependent cell motility"/>
    <property type="evidence" value="ECO:0007669"/>
    <property type="project" value="TreeGrafter"/>
</dbReference>
<keyword evidence="3" id="KW-0597">Phosphoprotein</keyword>
<dbReference type="InterPro" id="IPR011006">
    <property type="entry name" value="CheY-like_superfamily"/>
</dbReference>
<dbReference type="EC" id="2.7.7.65" evidence="1"/>
<dbReference type="GO" id="GO:0052621">
    <property type="term" value="F:diguanylate cyclase activity"/>
    <property type="evidence" value="ECO:0007669"/>
    <property type="project" value="UniProtKB-EC"/>
</dbReference>
<reference evidence="6 7" key="1">
    <citation type="submission" date="2015-11" db="EMBL/GenBank/DDBJ databases">
        <authorList>
            <consortium name="Pathogen Informatics"/>
        </authorList>
    </citation>
    <scope>NUCLEOTIDE SEQUENCE [LARGE SCALE GENOMIC DNA]</scope>
    <source>
        <strain evidence="6 7">006A-0059</strain>
    </source>
</reference>
<dbReference type="GO" id="GO:0000160">
    <property type="term" value="P:phosphorelay signal transduction system"/>
    <property type="evidence" value="ECO:0007669"/>
    <property type="project" value="InterPro"/>
</dbReference>
<feature type="domain" description="Response regulatory" evidence="4">
    <location>
        <begin position="126"/>
        <end position="244"/>
    </location>
</feature>
<proteinExistence type="predicted"/>
<sequence length="415" mass="46871">MKERILVVDDNKALAKLIAKKMEQDVDMDVVVAHSFSEARDIIEDNDDFFIALLDLNLPDAPNGEIVDYVLSKNILVIVLTGSMDNATKDIFTNKNIVDYVVKSNMNNINYIFDTINRLSKNRDYKVMIVDDSTPMRNKIKQFLLSQQFKVFAAAHGEEAMSYLADNPDIKLVLTDYNMPVMDGFELMGHIREKYSKNEISVIAITGDNSDADTGAKFLKNGANDFIVKPFSKEELMCRVNNSIESMENIKFMAKLANTDFLSGAYNRRYFYMNMDEYYKTCLDQSFAVAMFDIDDFKRINNRFGHDIGDIVIQKLSSFLIGGLDEDDLVARFGGEEFCVVLKNIKFDDAVKKIVSIRAKIAACLINIKGSDIKFTVSVGVTNGDFSKDIDWLISKSDEALDNAKTAGKNRVEIL</sequence>
<dbReference type="Pfam" id="PF00990">
    <property type="entry name" value="GGDEF"/>
    <property type="match status" value="1"/>
</dbReference>
<dbReference type="PROSITE" id="PS50887">
    <property type="entry name" value="GGDEF"/>
    <property type="match status" value="1"/>
</dbReference>
<dbReference type="CDD" id="cd01949">
    <property type="entry name" value="GGDEF"/>
    <property type="match status" value="1"/>
</dbReference>
<dbReference type="PROSITE" id="PS50110">
    <property type="entry name" value="RESPONSE_REGULATORY"/>
    <property type="match status" value="2"/>
</dbReference>
<dbReference type="GO" id="GO:0005886">
    <property type="term" value="C:plasma membrane"/>
    <property type="evidence" value="ECO:0007669"/>
    <property type="project" value="TreeGrafter"/>
</dbReference>
<feature type="modified residue" description="4-aspartylphosphate" evidence="3">
    <location>
        <position position="55"/>
    </location>
</feature>